<dbReference type="AlphaFoldDB" id="A0A1C3NUH9"/>
<dbReference type="InterPro" id="IPR036388">
    <property type="entry name" value="WH-like_DNA-bd_sf"/>
</dbReference>
<keyword evidence="4" id="KW-0804">Transcription</keyword>
<dbReference type="GO" id="GO:0006355">
    <property type="term" value="P:regulation of DNA-templated transcription"/>
    <property type="evidence" value="ECO:0007669"/>
    <property type="project" value="InterPro"/>
</dbReference>
<dbReference type="SMART" id="SM00862">
    <property type="entry name" value="Trans_reg_C"/>
    <property type="match status" value="1"/>
</dbReference>
<proteinExistence type="predicted"/>
<keyword evidence="8" id="KW-1185">Reference proteome</keyword>
<reference evidence="8" key="1">
    <citation type="submission" date="2016-02" db="EMBL/GenBank/DDBJ databases">
        <authorList>
            <person name="Wibberg D."/>
        </authorList>
    </citation>
    <scope>NUCLEOTIDE SEQUENCE [LARGE SCALE GENOMIC DNA]</scope>
</reference>
<dbReference type="PANTHER" id="PTHR48111">
    <property type="entry name" value="REGULATOR OF RPOS"/>
    <property type="match status" value="1"/>
</dbReference>
<evidence type="ECO:0000256" key="2">
    <source>
        <dbReference type="ARBA" id="ARBA00023015"/>
    </source>
</evidence>
<gene>
    <name evidence="7" type="ORF">FDG2_0880</name>
</gene>
<dbReference type="PROSITE" id="PS51755">
    <property type="entry name" value="OMPR_PHOB"/>
    <property type="match status" value="1"/>
</dbReference>
<evidence type="ECO:0000313" key="7">
    <source>
        <dbReference type="EMBL" id="SBW18916.1"/>
    </source>
</evidence>
<feature type="domain" description="OmpR/PhoB-type" evidence="6">
    <location>
        <begin position="20"/>
        <end position="115"/>
    </location>
</feature>
<dbReference type="EMBL" id="FLUV01000348">
    <property type="protein sequence ID" value="SBW18916.1"/>
    <property type="molecule type" value="Genomic_DNA"/>
</dbReference>
<dbReference type="Pfam" id="PF00486">
    <property type="entry name" value="Trans_reg_C"/>
    <property type="match status" value="1"/>
</dbReference>
<organism evidence="7 8">
    <name type="scientific">Candidatus Protofrankia californiensis</name>
    <dbReference type="NCBI Taxonomy" id="1839754"/>
    <lineage>
        <taxon>Bacteria</taxon>
        <taxon>Bacillati</taxon>
        <taxon>Actinomycetota</taxon>
        <taxon>Actinomycetes</taxon>
        <taxon>Frankiales</taxon>
        <taxon>Frankiaceae</taxon>
        <taxon>Protofrankia</taxon>
    </lineage>
</organism>
<dbReference type="InterPro" id="IPR039420">
    <property type="entry name" value="WalR-like"/>
</dbReference>
<dbReference type="GO" id="GO:0005829">
    <property type="term" value="C:cytosol"/>
    <property type="evidence" value="ECO:0007669"/>
    <property type="project" value="TreeGrafter"/>
</dbReference>
<dbReference type="Gene3D" id="1.10.10.10">
    <property type="entry name" value="Winged helix-like DNA-binding domain superfamily/Winged helix DNA-binding domain"/>
    <property type="match status" value="1"/>
</dbReference>
<evidence type="ECO:0000256" key="1">
    <source>
        <dbReference type="ARBA" id="ARBA00022553"/>
    </source>
</evidence>
<evidence type="ECO:0000313" key="8">
    <source>
        <dbReference type="Proteomes" id="UP000199013"/>
    </source>
</evidence>
<feature type="DNA-binding region" description="OmpR/PhoB-type" evidence="5">
    <location>
        <begin position="20"/>
        <end position="115"/>
    </location>
</feature>
<dbReference type="GO" id="GO:0000156">
    <property type="term" value="F:phosphorelay response regulator activity"/>
    <property type="evidence" value="ECO:0007669"/>
    <property type="project" value="TreeGrafter"/>
</dbReference>
<dbReference type="InterPro" id="IPR001867">
    <property type="entry name" value="OmpR/PhoB-type_DNA-bd"/>
</dbReference>
<dbReference type="SUPFAM" id="SSF46894">
    <property type="entry name" value="C-terminal effector domain of the bipartite response regulators"/>
    <property type="match status" value="1"/>
</dbReference>
<evidence type="ECO:0000256" key="4">
    <source>
        <dbReference type="ARBA" id="ARBA00023163"/>
    </source>
</evidence>
<dbReference type="CDD" id="cd00383">
    <property type="entry name" value="trans_reg_C"/>
    <property type="match status" value="1"/>
</dbReference>
<protein>
    <recommendedName>
        <fullName evidence="6">OmpR/PhoB-type domain-containing protein</fullName>
    </recommendedName>
</protein>
<name>A0A1C3NUH9_9ACTN</name>
<keyword evidence="3 5" id="KW-0238">DNA-binding</keyword>
<keyword evidence="1" id="KW-0597">Phosphoprotein</keyword>
<dbReference type="GO" id="GO:0032993">
    <property type="term" value="C:protein-DNA complex"/>
    <property type="evidence" value="ECO:0007669"/>
    <property type="project" value="TreeGrafter"/>
</dbReference>
<dbReference type="Proteomes" id="UP000199013">
    <property type="component" value="Unassembled WGS sequence"/>
</dbReference>
<sequence>MHAVATVGRAKEAVGTPDAAGTLRAGGVVMDLGRRRARADGREVVLTATEFDLLSALLRRPGLVHSRERLLSQVWGHTAAAGTRTVDVHVAQVRAKLGDASPIRTVRGVGYTADA</sequence>
<evidence type="ECO:0000256" key="5">
    <source>
        <dbReference type="PROSITE-ProRule" id="PRU01091"/>
    </source>
</evidence>
<dbReference type="GO" id="GO:0000976">
    <property type="term" value="F:transcription cis-regulatory region binding"/>
    <property type="evidence" value="ECO:0007669"/>
    <property type="project" value="TreeGrafter"/>
</dbReference>
<keyword evidence="2" id="KW-0805">Transcription regulation</keyword>
<evidence type="ECO:0000256" key="3">
    <source>
        <dbReference type="ARBA" id="ARBA00023125"/>
    </source>
</evidence>
<evidence type="ECO:0000259" key="6">
    <source>
        <dbReference type="PROSITE" id="PS51755"/>
    </source>
</evidence>
<dbReference type="InterPro" id="IPR016032">
    <property type="entry name" value="Sig_transdc_resp-reg_C-effctor"/>
</dbReference>
<accession>A0A1C3NUH9</accession>
<dbReference type="PANTHER" id="PTHR48111:SF4">
    <property type="entry name" value="DNA-BINDING DUAL TRANSCRIPTIONAL REGULATOR OMPR"/>
    <property type="match status" value="1"/>
</dbReference>